<evidence type="ECO:0000313" key="1">
    <source>
        <dbReference type="EMBL" id="GMN71541.1"/>
    </source>
</evidence>
<evidence type="ECO:0000313" key="2">
    <source>
        <dbReference type="Proteomes" id="UP001187192"/>
    </source>
</evidence>
<gene>
    <name evidence="1" type="ORF">TIFTF001_055945</name>
</gene>
<dbReference type="Proteomes" id="UP001187192">
    <property type="component" value="Unassembled WGS sequence"/>
</dbReference>
<proteinExistence type="predicted"/>
<accession>A0AA88JGN8</accession>
<dbReference type="EMBL" id="BTGU01019110">
    <property type="protein sequence ID" value="GMN71541.1"/>
    <property type="molecule type" value="Genomic_DNA"/>
</dbReference>
<comment type="caution">
    <text evidence="1">The sequence shown here is derived from an EMBL/GenBank/DDBJ whole genome shotgun (WGS) entry which is preliminary data.</text>
</comment>
<organism evidence="1 2">
    <name type="scientific">Ficus carica</name>
    <name type="common">Common fig</name>
    <dbReference type="NCBI Taxonomy" id="3494"/>
    <lineage>
        <taxon>Eukaryota</taxon>
        <taxon>Viridiplantae</taxon>
        <taxon>Streptophyta</taxon>
        <taxon>Embryophyta</taxon>
        <taxon>Tracheophyta</taxon>
        <taxon>Spermatophyta</taxon>
        <taxon>Magnoliopsida</taxon>
        <taxon>eudicotyledons</taxon>
        <taxon>Gunneridae</taxon>
        <taxon>Pentapetalae</taxon>
        <taxon>rosids</taxon>
        <taxon>fabids</taxon>
        <taxon>Rosales</taxon>
        <taxon>Moraceae</taxon>
        <taxon>Ficeae</taxon>
        <taxon>Ficus</taxon>
    </lineage>
</organism>
<sequence>MNKDTRSVIAQWHGILHKNVGKAIDRFVNDEEARSKVANKIAPELLKFIP</sequence>
<dbReference type="AlphaFoldDB" id="A0AA88JGN8"/>
<protein>
    <submittedName>
        <fullName evidence="1">Uncharacterized protein</fullName>
    </submittedName>
</protein>
<name>A0AA88JGN8_FICCA</name>
<feature type="non-terminal residue" evidence="1">
    <location>
        <position position="50"/>
    </location>
</feature>
<reference evidence="1" key="1">
    <citation type="submission" date="2023-07" db="EMBL/GenBank/DDBJ databases">
        <title>draft genome sequence of fig (Ficus carica).</title>
        <authorList>
            <person name="Takahashi T."/>
            <person name="Nishimura K."/>
        </authorList>
    </citation>
    <scope>NUCLEOTIDE SEQUENCE</scope>
</reference>
<keyword evidence="2" id="KW-1185">Reference proteome</keyword>